<proteinExistence type="predicted"/>
<feature type="region of interest" description="Disordered" evidence="1">
    <location>
        <begin position="1"/>
        <end position="51"/>
    </location>
</feature>
<evidence type="ECO:0000256" key="1">
    <source>
        <dbReference type="SAM" id="MobiDB-lite"/>
    </source>
</evidence>
<protein>
    <recommendedName>
        <fullName evidence="2">Aminoglycoside phosphotransferase domain-containing protein</fullName>
    </recommendedName>
</protein>
<feature type="compositionally biased region" description="Basic and acidic residues" evidence="1">
    <location>
        <begin position="1"/>
        <end position="37"/>
    </location>
</feature>
<dbReference type="CDD" id="cd05120">
    <property type="entry name" value="APH_ChoK_like"/>
    <property type="match status" value="1"/>
</dbReference>
<dbReference type="Gene3D" id="3.90.1200.10">
    <property type="match status" value="1"/>
</dbReference>
<evidence type="ECO:0000259" key="2">
    <source>
        <dbReference type="Pfam" id="PF01636"/>
    </source>
</evidence>
<dbReference type="EMBL" id="JAACJL010000033">
    <property type="protein sequence ID" value="KAF4615829.1"/>
    <property type="molecule type" value="Genomic_DNA"/>
</dbReference>
<dbReference type="AlphaFoldDB" id="A0A8H4QRE3"/>
<organism evidence="3 4">
    <name type="scientific">Agrocybe pediades</name>
    <dbReference type="NCBI Taxonomy" id="84607"/>
    <lineage>
        <taxon>Eukaryota</taxon>
        <taxon>Fungi</taxon>
        <taxon>Dikarya</taxon>
        <taxon>Basidiomycota</taxon>
        <taxon>Agaricomycotina</taxon>
        <taxon>Agaricomycetes</taxon>
        <taxon>Agaricomycetidae</taxon>
        <taxon>Agaricales</taxon>
        <taxon>Agaricineae</taxon>
        <taxon>Strophariaceae</taxon>
        <taxon>Agrocybe</taxon>
    </lineage>
</organism>
<keyword evidence="4" id="KW-1185">Reference proteome</keyword>
<reference evidence="3 4" key="1">
    <citation type="submission" date="2019-12" db="EMBL/GenBank/DDBJ databases">
        <authorList>
            <person name="Floudas D."/>
            <person name="Bentzer J."/>
            <person name="Ahren D."/>
            <person name="Johansson T."/>
            <person name="Persson P."/>
            <person name="Tunlid A."/>
        </authorList>
    </citation>
    <scope>NUCLEOTIDE SEQUENCE [LARGE SCALE GENOMIC DNA]</scope>
    <source>
        <strain evidence="3 4">CBS 102.39</strain>
    </source>
</reference>
<dbReference type="InterPro" id="IPR002575">
    <property type="entry name" value="Aminoglycoside_PTrfase"/>
</dbReference>
<sequence>MVDWPEKEPPIRYDSDREKCALTSEKREEHDKPERRPPATTVPGHPELPTHEKEAGVIAIEFESSRNPSGAGCSNGKHAATPSLAMPRLATKKLRGIERAKYHARCKIARLLRLPRYGDAFVLLDRKTIAKVGNLANSKCKVRVQETRTMDYIANSTTIPVLRVYGVFIYRRCIHIVQELMPGDVLQDVWRFMTEEDKRSCMQQLRGYVDQLRSLEPPHPGRVEAVDGRGVIDSRLFPYEYGPFPNHEEFHRYIFHEYRVEPMKKMARKTWKTKFSHGDLGMHNIMWKDGRITAIIDWERSGWFPEYWEYTKVYAGCWSEFWEMYQQVMDRYPDELEVDDLMNGYFARV</sequence>
<dbReference type="Pfam" id="PF01636">
    <property type="entry name" value="APH"/>
    <property type="match status" value="1"/>
</dbReference>
<dbReference type="InterPro" id="IPR011009">
    <property type="entry name" value="Kinase-like_dom_sf"/>
</dbReference>
<evidence type="ECO:0000313" key="3">
    <source>
        <dbReference type="EMBL" id="KAF4615829.1"/>
    </source>
</evidence>
<gene>
    <name evidence="3" type="ORF">D9613_012438</name>
</gene>
<dbReference type="PANTHER" id="PTHR21310:SF58">
    <property type="entry name" value="AMINOGLYCOSIDE PHOSPHOTRANSFERASE DOMAIN-CONTAINING PROTEIN"/>
    <property type="match status" value="1"/>
</dbReference>
<dbReference type="SUPFAM" id="SSF56112">
    <property type="entry name" value="Protein kinase-like (PK-like)"/>
    <property type="match status" value="1"/>
</dbReference>
<dbReference type="Proteomes" id="UP000521872">
    <property type="component" value="Unassembled WGS sequence"/>
</dbReference>
<evidence type="ECO:0000313" key="4">
    <source>
        <dbReference type="Proteomes" id="UP000521872"/>
    </source>
</evidence>
<comment type="caution">
    <text evidence="3">The sequence shown here is derived from an EMBL/GenBank/DDBJ whole genome shotgun (WGS) entry which is preliminary data.</text>
</comment>
<dbReference type="PANTHER" id="PTHR21310">
    <property type="entry name" value="AMINOGLYCOSIDE PHOSPHOTRANSFERASE-RELATED-RELATED"/>
    <property type="match status" value="1"/>
</dbReference>
<accession>A0A8H4QRE3</accession>
<name>A0A8H4QRE3_9AGAR</name>
<feature type="domain" description="Aminoglycoside phosphotransferase" evidence="2">
    <location>
        <begin position="146"/>
        <end position="319"/>
    </location>
</feature>
<dbReference type="InterPro" id="IPR051678">
    <property type="entry name" value="AGP_Transferase"/>
</dbReference>